<keyword evidence="2" id="KW-1185">Reference proteome</keyword>
<comment type="caution">
    <text evidence="1">The sequence shown here is derived from an EMBL/GenBank/DDBJ whole genome shotgun (WGS) entry which is preliminary data.</text>
</comment>
<organism evidence="1 2">
    <name type="scientific">Agitococcus lubricus</name>
    <dbReference type="NCBI Taxonomy" id="1077255"/>
    <lineage>
        <taxon>Bacteria</taxon>
        <taxon>Pseudomonadati</taxon>
        <taxon>Pseudomonadota</taxon>
        <taxon>Gammaproteobacteria</taxon>
        <taxon>Moraxellales</taxon>
        <taxon>Moraxellaceae</taxon>
        <taxon>Agitococcus</taxon>
    </lineage>
</organism>
<proteinExistence type="predicted"/>
<protein>
    <submittedName>
        <fullName evidence="1">Uncharacterized protein</fullName>
    </submittedName>
</protein>
<dbReference type="EMBL" id="QAON01000003">
    <property type="protein sequence ID" value="PTQ90264.1"/>
    <property type="molecule type" value="Genomic_DNA"/>
</dbReference>
<evidence type="ECO:0000313" key="1">
    <source>
        <dbReference type="EMBL" id="PTQ90264.1"/>
    </source>
</evidence>
<reference evidence="1 2" key="1">
    <citation type="submission" date="2018-04" db="EMBL/GenBank/DDBJ databases">
        <title>Genomic Encyclopedia of Archaeal and Bacterial Type Strains, Phase II (KMG-II): from individual species to whole genera.</title>
        <authorList>
            <person name="Goeker M."/>
        </authorList>
    </citation>
    <scope>NUCLEOTIDE SEQUENCE [LARGE SCALE GENOMIC DNA]</scope>
    <source>
        <strain evidence="1 2">DSM 5822</strain>
    </source>
</reference>
<dbReference type="RefSeq" id="WP_107864715.1">
    <property type="nucleotide sequence ID" value="NZ_QAON01000003.1"/>
</dbReference>
<dbReference type="OrthoDB" id="9178347at2"/>
<dbReference type="AlphaFoldDB" id="A0A2T5J1E7"/>
<accession>A0A2T5J1E7</accession>
<dbReference type="Proteomes" id="UP000244223">
    <property type="component" value="Unassembled WGS sequence"/>
</dbReference>
<name>A0A2T5J1E7_9GAMM</name>
<sequence length="322" mass="36779">MHKNERVIYFADLIVSSHSSKQQGISPKPLIELVTYLDALKNTAIAKKKYDVDTQTIYLADVIVDNVRREVTLLISRSNKNAPDPVFVNPDRNTRRVITMQDDEGSGSSSHIVIKLDHKVGMPDRYLMLIEMAVGLGISRLEAYFKYLLKEVAKANPMGFLVNALDGSIDASGNPRQYKYRSEFEIRGHLSGEFWDELNKGTIEELEVFTELGYQNLWDDGGYAREEKSSVHIKVRPDNTITNSAIVRMVTRRAAPNYESARLRFKTRENSNREVFLNADSLDLARDYMYVKRQIINGFNPPLISAYDTIYEPIVSKIKTLF</sequence>
<gene>
    <name evidence="1" type="ORF">C8N29_10317</name>
</gene>
<evidence type="ECO:0000313" key="2">
    <source>
        <dbReference type="Proteomes" id="UP000244223"/>
    </source>
</evidence>